<gene>
    <name evidence="5" type="ORF">CFX1CAM_0121</name>
</gene>
<dbReference type="Proteomes" id="UP000195514">
    <property type="component" value="Chromosome I"/>
</dbReference>
<dbReference type="InterPro" id="IPR028345">
    <property type="entry name" value="Antibiotic_NAT-like"/>
</dbReference>
<dbReference type="GO" id="GO:0046677">
    <property type="term" value="P:response to antibiotic"/>
    <property type="evidence" value="ECO:0007669"/>
    <property type="project" value="UniProtKB-KW"/>
</dbReference>
<dbReference type="GO" id="GO:0046353">
    <property type="term" value="F:aminoglycoside 3-N-acetyltransferase activity"/>
    <property type="evidence" value="ECO:0007669"/>
    <property type="project" value="UniProtKB-EC"/>
</dbReference>
<evidence type="ECO:0000256" key="3">
    <source>
        <dbReference type="ARBA" id="ARBA00023315"/>
    </source>
</evidence>
<dbReference type="PANTHER" id="PTHR11104:SF0">
    <property type="entry name" value="SPBETA PROPHAGE-DERIVED AMINOGLYCOSIDE N(3')-ACETYLTRANSFERASE-LIKE PROTEIN YOKD"/>
    <property type="match status" value="1"/>
</dbReference>
<organism evidence="5 6">
    <name type="scientific">Candidatus Brevifilum fermentans</name>
    <dbReference type="NCBI Taxonomy" id="1986204"/>
    <lineage>
        <taxon>Bacteria</taxon>
        <taxon>Bacillati</taxon>
        <taxon>Chloroflexota</taxon>
        <taxon>Anaerolineae</taxon>
        <taxon>Anaerolineales</taxon>
        <taxon>Anaerolineaceae</taxon>
        <taxon>Candidatus Brevifilum</taxon>
    </lineage>
</organism>
<evidence type="ECO:0000256" key="2">
    <source>
        <dbReference type="ARBA" id="ARBA00022679"/>
    </source>
</evidence>
<keyword evidence="6" id="KW-1185">Reference proteome</keyword>
<keyword evidence="4" id="KW-0046">Antibiotic resistance</keyword>
<dbReference type="Pfam" id="PF02522">
    <property type="entry name" value="Antibiotic_NAT"/>
    <property type="match status" value="1"/>
</dbReference>
<dbReference type="EC" id="2.3.1.-" evidence="4"/>
<dbReference type="SUPFAM" id="SSF110710">
    <property type="entry name" value="TTHA0583/YokD-like"/>
    <property type="match status" value="1"/>
</dbReference>
<keyword evidence="3 4" id="KW-0012">Acyltransferase</keyword>
<dbReference type="PANTHER" id="PTHR11104">
    <property type="entry name" value="AMINOGLYCOSIDE N3-ACETYLTRANSFERASE"/>
    <property type="match status" value="1"/>
</dbReference>
<evidence type="ECO:0000256" key="1">
    <source>
        <dbReference type="ARBA" id="ARBA00006383"/>
    </source>
</evidence>
<evidence type="ECO:0000313" key="5">
    <source>
        <dbReference type="EMBL" id="SMX53187.1"/>
    </source>
</evidence>
<evidence type="ECO:0000256" key="4">
    <source>
        <dbReference type="RuleBase" id="RU365031"/>
    </source>
</evidence>
<sequence>MRPEQDFNEMEQRRSHVTYDDLLQGLWKLGISPGDHLVVHLALSSFGYVEGGVNTLIDVLLKVIGEEGTLLAPYFVNYKDSDELFDLSILPPPVTGALPATLITRSGARISAQPSHAVVAIGALSEVLTQNQMYKTPVGIGSPFDKLAKANGKVLLLGVNQKANTMIHTGEAYANLPFWGKPRPDLPEGRWVKPLGEEKRWVKLVGIPGCSSGFEKITPFIEERNLIHSIRIGSANCRVMNAQSLIQAVVDFLKEDQRRLFCDRPSCTFCNWASEFL</sequence>
<reference evidence="6" key="1">
    <citation type="submission" date="2017-05" db="EMBL/GenBank/DDBJ databases">
        <authorList>
            <person name="Kirkegaard R."/>
            <person name="Mcilroy J S."/>
        </authorList>
    </citation>
    <scope>NUCLEOTIDE SEQUENCE [LARGE SCALE GENOMIC DNA]</scope>
</reference>
<name>A0A1Y6K2U8_9CHLR</name>
<comment type="catalytic activity">
    <reaction evidence="4">
        <text>a 2-deoxystreptamine antibiotic + acetyl-CoA = an N(3)-acetyl-2-deoxystreptamine antibiotic + CoA + H(+)</text>
        <dbReference type="Rhea" id="RHEA:12665"/>
        <dbReference type="ChEBI" id="CHEBI:15378"/>
        <dbReference type="ChEBI" id="CHEBI:57287"/>
        <dbReference type="ChEBI" id="CHEBI:57288"/>
        <dbReference type="ChEBI" id="CHEBI:57921"/>
        <dbReference type="ChEBI" id="CHEBI:77452"/>
        <dbReference type="EC" id="2.3.1.81"/>
    </reaction>
</comment>
<dbReference type="InterPro" id="IPR003679">
    <property type="entry name" value="Amioglycoside_AcTrfase"/>
</dbReference>
<protein>
    <recommendedName>
        <fullName evidence="4">Aminoglycoside N(3)-acetyltransferase</fullName>
        <ecNumber evidence="4">2.3.1.-</ecNumber>
    </recommendedName>
</protein>
<proteinExistence type="inferred from homology"/>
<accession>A0A1Y6K2U8</accession>
<dbReference type="AlphaFoldDB" id="A0A1Y6K2U8"/>
<dbReference type="EMBL" id="LT859958">
    <property type="protein sequence ID" value="SMX53187.1"/>
    <property type="molecule type" value="Genomic_DNA"/>
</dbReference>
<comment type="similarity">
    <text evidence="1 4">Belongs to the antibiotic N-acetyltransferase family.</text>
</comment>
<evidence type="ECO:0000313" key="6">
    <source>
        <dbReference type="Proteomes" id="UP000195514"/>
    </source>
</evidence>
<dbReference type="KEGG" id="abat:CFX1CAM_0121"/>
<keyword evidence="2 4" id="KW-0808">Transferase</keyword>